<feature type="compositionally biased region" description="Basic and acidic residues" evidence="8">
    <location>
        <begin position="89"/>
        <end position="114"/>
    </location>
</feature>
<evidence type="ECO:0000313" key="10">
    <source>
        <dbReference type="EMBL" id="OBA22572.1"/>
    </source>
</evidence>
<evidence type="ECO:0000256" key="4">
    <source>
        <dbReference type="ARBA" id="ARBA00022670"/>
    </source>
</evidence>
<dbReference type="Gene3D" id="3.90.70.10">
    <property type="entry name" value="Cysteine proteinases"/>
    <property type="match status" value="1"/>
</dbReference>
<accession>A0A1A0HFA2</accession>
<keyword evidence="11" id="KW-1185">Reference proteome</keyword>
<evidence type="ECO:0000256" key="8">
    <source>
        <dbReference type="SAM" id="MobiDB-lite"/>
    </source>
</evidence>
<dbReference type="GO" id="GO:0006508">
    <property type="term" value="P:proteolysis"/>
    <property type="evidence" value="ECO:0007669"/>
    <property type="project" value="UniProtKB-KW"/>
</dbReference>
<dbReference type="GO" id="GO:0043596">
    <property type="term" value="C:nuclear replication fork"/>
    <property type="evidence" value="ECO:0007669"/>
    <property type="project" value="EnsemblFungi"/>
</dbReference>
<organism evidence="10 11">
    <name type="scientific">Metschnikowia bicuspidata var. bicuspidata NRRL YB-4993</name>
    <dbReference type="NCBI Taxonomy" id="869754"/>
    <lineage>
        <taxon>Eukaryota</taxon>
        <taxon>Fungi</taxon>
        <taxon>Dikarya</taxon>
        <taxon>Ascomycota</taxon>
        <taxon>Saccharomycotina</taxon>
        <taxon>Pichiomycetes</taxon>
        <taxon>Metschnikowiaceae</taxon>
        <taxon>Metschnikowia</taxon>
    </lineage>
</organism>
<evidence type="ECO:0000256" key="6">
    <source>
        <dbReference type="ARBA" id="ARBA00022801"/>
    </source>
</evidence>
<dbReference type="GO" id="GO:0000781">
    <property type="term" value="C:chromosome, telomeric region"/>
    <property type="evidence" value="ECO:0007669"/>
    <property type="project" value="GOC"/>
</dbReference>
<sequence>MSNPLVDRILNNPLTFLPAKAPEKEVQTTRSPAYIVLNSSLAPATLEPAMGTKKHGKREDKRPKSMAEAIAAYTGRKYLTKAEKRRKSRPEARPVADPESSSDDKYESASEFHLESSVIGTQDASEDVGEDLGEFAGLSNGSGDEALDPDSGLESLDGDASDSTCESDDISDLPQRPGSPIEREAPESSATGAEQNTAEESAEEASDADFASDDSALESELESLLEDELAGDSDSKASGGNSDGGAGSADILNSSHNGEPDKAPGQPNGDQTQLKKDFRPQRNTHLASHYTLGETGGSAVCGRVTRAWTAPYKDTQPAGLLNFGVTCYMNSAIQIMVHIPAVQHYLAEVFQGKHAGVPAKSVTHTFAELALRMWGVGSKKGGPRKHVNPKKMVQRLDDINCMMSEWQQEDSHEYFMSLMSRLQEDSTPKGTKLNQLVLYDIFGGLLDQEVVCQECRTSSVTKQEFYDLSLGLNKKRTRSNDGIDTPADDHKLAANKYTIEKSIRDFFSTETIRVDRGDPASGYFCEKCQKRTVATKRSAIERSPHTLMVHLKRFKFNGNSSLKVKQPIHYLKFLDMGAYSQTEACIKYQLMGVIVHEGRSILSGHYVAHCLQPDGSWSTYDDEYINKIDEASALSDPSAYCLVYMKLEEKTKKRAKAVGGDSKRARTA</sequence>
<dbReference type="SUPFAM" id="SSF54001">
    <property type="entry name" value="Cysteine proteinases"/>
    <property type="match status" value="1"/>
</dbReference>
<dbReference type="InterPro" id="IPR018200">
    <property type="entry name" value="USP_CS"/>
</dbReference>
<comment type="caution">
    <text evidence="10">The sequence shown here is derived from an EMBL/GenBank/DDBJ whole genome shotgun (WGS) entry which is preliminary data.</text>
</comment>
<dbReference type="PROSITE" id="PS00973">
    <property type="entry name" value="USP_2"/>
    <property type="match status" value="1"/>
</dbReference>
<feature type="region of interest" description="Disordered" evidence="8">
    <location>
        <begin position="41"/>
        <end position="275"/>
    </location>
</feature>
<feature type="compositionally biased region" description="Acidic residues" evidence="8">
    <location>
        <begin position="156"/>
        <end position="171"/>
    </location>
</feature>
<evidence type="ECO:0000313" key="11">
    <source>
        <dbReference type="Proteomes" id="UP000092555"/>
    </source>
</evidence>
<feature type="compositionally biased region" description="Acidic residues" evidence="8">
    <location>
        <begin position="200"/>
        <end position="231"/>
    </location>
</feature>
<dbReference type="GeneID" id="30030220"/>
<dbReference type="Pfam" id="PF00443">
    <property type="entry name" value="UCH"/>
    <property type="match status" value="1"/>
</dbReference>
<dbReference type="GO" id="GO:0031509">
    <property type="term" value="P:subtelomeric heterochromatin formation"/>
    <property type="evidence" value="ECO:0007669"/>
    <property type="project" value="EnsemblFungi"/>
</dbReference>
<evidence type="ECO:0000259" key="9">
    <source>
        <dbReference type="PROSITE" id="PS50235"/>
    </source>
</evidence>
<dbReference type="PANTHER" id="PTHR24006">
    <property type="entry name" value="UBIQUITIN CARBOXYL-TERMINAL HYDROLASE"/>
    <property type="match status" value="1"/>
</dbReference>
<dbReference type="OrthoDB" id="289038at2759"/>
<evidence type="ECO:0000256" key="3">
    <source>
        <dbReference type="ARBA" id="ARBA00012759"/>
    </source>
</evidence>
<dbReference type="EMBL" id="LXTC01000002">
    <property type="protein sequence ID" value="OBA22572.1"/>
    <property type="molecule type" value="Genomic_DNA"/>
</dbReference>
<dbReference type="GO" id="GO:0016579">
    <property type="term" value="P:protein deubiquitination"/>
    <property type="evidence" value="ECO:0007669"/>
    <property type="project" value="InterPro"/>
</dbReference>
<evidence type="ECO:0000256" key="2">
    <source>
        <dbReference type="ARBA" id="ARBA00009085"/>
    </source>
</evidence>
<dbReference type="PANTHER" id="PTHR24006:SF758">
    <property type="entry name" value="UBIQUITIN CARBOXYL-TERMINAL HYDROLASE 36"/>
    <property type="match status" value="1"/>
</dbReference>
<dbReference type="InterPro" id="IPR038765">
    <property type="entry name" value="Papain-like_cys_pep_sf"/>
</dbReference>
<comment type="catalytic activity">
    <reaction evidence="1">
        <text>Thiol-dependent hydrolysis of ester, thioester, amide, peptide and isopeptide bonds formed by the C-terminal Gly of ubiquitin (a 76-residue protein attached to proteins as an intracellular targeting signal).</text>
        <dbReference type="EC" id="3.4.19.12"/>
    </reaction>
</comment>
<dbReference type="GO" id="GO:0033567">
    <property type="term" value="P:DNA replication, Okazaki fragment processing"/>
    <property type="evidence" value="ECO:0007669"/>
    <property type="project" value="EnsemblFungi"/>
</dbReference>
<keyword evidence="6" id="KW-0378">Hydrolase</keyword>
<dbReference type="GO" id="GO:0005829">
    <property type="term" value="C:cytosol"/>
    <property type="evidence" value="ECO:0007669"/>
    <property type="project" value="TreeGrafter"/>
</dbReference>
<dbReference type="GO" id="GO:0005730">
    <property type="term" value="C:nucleolus"/>
    <property type="evidence" value="ECO:0007669"/>
    <property type="project" value="EnsemblFungi"/>
</dbReference>
<dbReference type="RefSeq" id="XP_018713068.1">
    <property type="nucleotide sequence ID" value="XM_018857244.1"/>
</dbReference>
<keyword evidence="4" id="KW-0645">Protease</keyword>
<evidence type="ECO:0000256" key="5">
    <source>
        <dbReference type="ARBA" id="ARBA00022786"/>
    </source>
</evidence>
<keyword evidence="7" id="KW-0788">Thiol protease</keyword>
<reference evidence="10 11" key="1">
    <citation type="submission" date="2016-05" db="EMBL/GenBank/DDBJ databases">
        <title>Comparative genomics of biotechnologically important yeasts.</title>
        <authorList>
            <consortium name="DOE Joint Genome Institute"/>
            <person name="Riley R."/>
            <person name="Haridas S."/>
            <person name="Wolfe K.H."/>
            <person name="Lopes M.R."/>
            <person name="Hittinger C.T."/>
            <person name="Goker M."/>
            <person name="Salamov A."/>
            <person name="Wisecaver J."/>
            <person name="Long T.M."/>
            <person name="Aerts A.L."/>
            <person name="Barry K."/>
            <person name="Choi C."/>
            <person name="Clum A."/>
            <person name="Coughlan A.Y."/>
            <person name="Deshpande S."/>
            <person name="Douglass A.P."/>
            <person name="Hanson S.J."/>
            <person name="Klenk H.-P."/>
            <person name="LaButti K."/>
            <person name="Lapidus A."/>
            <person name="Lindquist E."/>
            <person name="Lipzen A."/>
            <person name="Meier-kolthoff J.P."/>
            <person name="Ohm R.A."/>
            <person name="Otillar R.P."/>
            <person name="Pangilinan J."/>
            <person name="Peng Y."/>
            <person name="Rokas A."/>
            <person name="Rosa C.A."/>
            <person name="Scheuner C."/>
            <person name="Sibirny A.A."/>
            <person name="Slot J.C."/>
            <person name="Stielow J.B."/>
            <person name="Sun H."/>
            <person name="Kurtzman C.P."/>
            <person name="Blackwell M."/>
            <person name="Grigoriev I.V."/>
            <person name="Jeffries T.W."/>
        </authorList>
    </citation>
    <scope>NUCLEOTIDE SEQUENCE [LARGE SCALE GENOMIC DNA]</scope>
    <source>
        <strain evidence="10 11">NRRL YB-4993</strain>
    </source>
</reference>
<dbReference type="PROSITE" id="PS50235">
    <property type="entry name" value="USP_3"/>
    <property type="match status" value="1"/>
</dbReference>
<dbReference type="InterPro" id="IPR050164">
    <property type="entry name" value="Peptidase_C19"/>
</dbReference>
<comment type="similarity">
    <text evidence="2">Belongs to the peptidase C19 family.</text>
</comment>
<dbReference type="InterPro" id="IPR001394">
    <property type="entry name" value="Peptidase_C19_UCH"/>
</dbReference>
<dbReference type="STRING" id="869754.A0A1A0HFA2"/>
<dbReference type="AlphaFoldDB" id="A0A1A0HFA2"/>
<name>A0A1A0HFA2_9ASCO</name>
<dbReference type="Proteomes" id="UP000092555">
    <property type="component" value="Unassembled WGS sequence"/>
</dbReference>
<dbReference type="GO" id="GO:0004843">
    <property type="term" value="F:cysteine-type deubiquitinase activity"/>
    <property type="evidence" value="ECO:0007669"/>
    <property type="project" value="UniProtKB-EC"/>
</dbReference>
<protein>
    <recommendedName>
        <fullName evidence="3">ubiquitinyl hydrolase 1</fullName>
        <ecNumber evidence="3">3.4.19.12</ecNumber>
    </recommendedName>
</protein>
<proteinExistence type="inferred from homology"/>
<feature type="compositionally biased region" description="Acidic residues" evidence="8">
    <location>
        <begin position="124"/>
        <end position="133"/>
    </location>
</feature>
<evidence type="ECO:0000256" key="7">
    <source>
        <dbReference type="ARBA" id="ARBA00022807"/>
    </source>
</evidence>
<keyword evidence="5" id="KW-0833">Ubl conjugation pathway</keyword>
<dbReference type="InterPro" id="IPR028889">
    <property type="entry name" value="USP"/>
</dbReference>
<dbReference type="EC" id="3.4.19.12" evidence="3"/>
<gene>
    <name evidence="10" type="ORF">METBIDRAFT_40198</name>
</gene>
<feature type="domain" description="USP" evidence="9">
    <location>
        <begin position="318"/>
        <end position="647"/>
    </location>
</feature>
<evidence type="ECO:0000256" key="1">
    <source>
        <dbReference type="ARBA" id="ARBA00000707"/>
    </source>
</evidence>